<name>A0A7W6DNY9_9RHOB</name>
<evidence type="ECO:0000313" key="6">
    <source>
        <dbReference type="Proteomes" id="UP000541426"/>
    </source>
</evidence>
<evidence type="ECO:0000256" key="1">
    <source>
        <dbReference type="ARBA" id="ARBA00022679"/>
    </source>
</evidence>
<organism evidence="5 6">
    <name type="scientific">Sagittula marina</name>
    <dbReference type="NCBI Taxonomy" id="943940"/>
    <lineage>
        <taxon>Bacteria</taxon>
        <taxon>Pseudomonadati</taxon>
        <taxon>Pseudomonadota</taxon>
        <taxon>Alphaproteobacteria</taxon>
        <taxon>Rhodobacterales</taxon>
        <taxon>Roseobacteraceae</taxon>
        <taxon>Sagittula</taxon>
    </lineage>
</organism>
<comment type="caution">
    <text evidence="5">The sequence shown here is derived from an EMBL/GenBank/DDBJ whole genome shotgun (WGS) entry which is preliminary data.</text>
</comment>
<protein>
    <submittedName>
        <fullName evidence="5">Signal transduction histidine kinase</fullName>
    </submittedName>
</protein>
<dbReference type="GO" id="GO:0016301">
    <property type="term" value="F:kinase activity"/>
    <property type="evidence" value="ECO:0007669"/>
    <property type="project" value="UniProtKB-KW"/>
</dbReference>
<dbReference type="Proteomes" id="UP000541426">
    <property type="component" value="Unassembled WGS sequence"/>
</dbReference>
<feature type="transmembrane region" description="Helical" evidence="4">
    <location>
        <begin position="286"/>
        <end position="308"/>
    </location>
</feature>
<keyword evidence="4" id="KW-1133">Transmembrane helix</keyword>
<dbReference type="RefSeq" id="WP_344716251.1">
    <property type="nucleotide sequence ID" value="NZ_BAABBZ010000005.1"/>
</dbReference>
<dbReference type="InterPro" id="IPR050482">
    <property type="entry name" value="Sensor_HK_TwoCompSys"/>
</dbReference>
<keyword evidence="6" id="KW-1185">Reference proteome</keyword>
<dbReference type="SUPFAM" id="SSF55874">
    <property type="entry name" value="ATPase domain of HSP90 chaperone/DNA topoisomerase II/histidine kinase"/>
    <property type="match status" value="1"/>
</dbReference>
<dbReference type="EMBL" id="JACIEJ010000006">
    <property type="protein sequence ID" value="MBB3986242.1"/>
    <property type="molecule type" value="Genomic_DNA"/>
</dbReference>
<dbReference type="AlphaFoldDB" id="A0A7W6DNY9"/>
<keyword evidence="3" id="KW-0902">Two-component regulatory system</keyword>
<dbReference type="PANTHER" id="PTHR24421:SF55">
    <property type="entry name" value="SENSOR HISTIDINE KINASE YDFH"/>
    <property type="match status" value="1"/>
</dbReference>
<feature type="transmembrane region" description="Helical" evidence="4">
    <location>
        <begin position="314"/>
        <end position="338"/>
    </location>
</feature>
<dbReference type="InterPro" id="IPR036890">
    <property type="entry name" value="HATPase_C_sf"/>
</dbReference>
<keyword evidence="4" id="KW-0812">Transmembrane</keyword>
<feature type="transmembrane region" description="Helical" evidence="4">
    <location>
        <begin position="350"/>
        <end position="370"/>
    </location>
</feature>
<gene>
    <name evidence="5" type="ORF">GGQ68_002581</name>
</gene>
<accession>A0A7W6DNY9</accession>
<feature type="transmembrane region" description="Helical" evidence="4">
    <location>
        <begin position="256"/>
        <end position="274"/>
    </location>
</feature>
<keyword evidence="2 5" id="KW-0418">Kinase</keyword>
<sequence>MVSFVLAAFVAYVAMSQPWIGLSLATDNSRGAVTLHASGPVPEDFIGFDLASVQAAGQNPISVTPDTLIEEPDMIATFEGLRKFYTDQGAIFRALLTGEVTLAFRAPGAADTTIPVVVEVQQTRPLSSLPLKFWTQLGVGVVGLVIGFWLVSLRIRDLAAWMVLLTGVGLALAAWTASVYSTREIALGYATFKIASHINGVGTLVFGIGMLTLFLIYPRRIVPRLLVLLPTLAIGGMIIFIQVYDWPRHVGLLQDSVAATMLALLIAIAVQVFVNRHTPTARAMLGWLGVAVSVGAGGFVVTAILPTMLGQSVWLAQSTAFLFFLIIYVGIALGVARYRLFDLPIWSFRMLFYGVGVVLLLLLDAALIFGLSVDRAPALGMSLAIIGAVYLPLRERAGAWLSRDRTMPPEVIYRRITEISHAMAPQKKQEERLNFWQDVFDPLSIDTVTSEAPGDCRLEQDGAALALAPVFGLPPLRLSWARKGTRLFSSRDLQRARTLSAFMDTSLRQNQTYLDAIASERRRINRDMHDNIGVLLIGALRSDSQERKNDLIRQTLFDLREIVSNPDQDAHPLGHIVADLRAQVSRHLEDARIAAEWQAGPFPHVELNTALVQTLRALMLEGTNNVIRHSGATQVMFRITYDAPDLSVMIIDDGSGFSTEAARPGSGLKNLAERVSQVSGTFDLERTTTGSVLSARLPLVPKEASAEL</sequence>
<dbReference type="Gene3D" id="3.30.565.10">
    <property type="entry name" value="Histidine kinase-like ATPase, C-terminal domain"/>
    <property type="match status" value="1"/>
</dbReference>
<keyword evidence="4" id="KW-0472">Membrane</keyword>
<feature type="transmembrane region" description="Helical" evidence="4">
    <location>
        <begin position="133"/>
        <end position="151"/>
    </location>
</feature>
<feature type="transmembrane region" description="Helical" evidence="4">
    <location>
        <begin position="225"/>
        <end position="244"/>
    </location>
</feature>
<feature type="transmembrane region" description="Helical" evidence="4">
    <location>
        <begin position="158"/>
        <end position="177"/>
    </location>
</feature>
<dbReference type="GO" id="GO:0000160">
    <property type="term" value="P:phosphorelay signal transduction system"/>
    <property type="evidence" value="ECO:0007669"/>
    <property type="project" value="UniProtKB-KW"/>
</dbReference>
<reference evidence="5 6" key="1">
    <citation type="submission" date="2020-08" db="EMBL/GenBank/DDBJ databases">
        <title>Genomic Encyclopedia of Type Strains, Phase IV (KMG-IV): sequencing the most valuable type-strain genomes for metagenomic binning, comparative biology and taxonomic classification.</title>
        <authorList>
            <person name="Goeker M."/>
        </authorList>
    </citation>
    <scope>NUCLEOTIDE SEQUENCE [LARGE SCALE GENOMIC DNA]</scope>
    <source>
        <strain evidence="5 6">DSM 102235</strain>
    </source>
</reference>
<feature type="transmembrane region" description="Helical" evidence="4">
    <location>
        <begin position="197"/>
        <end position="218"/>
    </location>
</feature>
<evidence type="ECO:0000313" key="5">
    <source>
        <dbReference type="EMBL" id="MBB3986242.1"/>
    </source>
</evidence>
<evidence type="ECO:0000256" key="4">
    <source>
        <dbReference type="SAM" id="Phobius"/>
    </source>
</evidence>
<dbReference type="PANTHER" id="PTHR24421">
    <property type="entry name" value="NITRATE/NITRITE SENSOR PROTEIN NARX-RELATED"/>
    <property type="match status" value="1"/>
</dbReference>
<evidence type="ECO:0000256" key="2">
    <source>
        <dbReference type="ARBA" id="ARBA00022777"/>
    </source>
</evidence>
<keyword evidence="1" id="KW-0808">Transferase</keyword>
<evidence type="ECO:0000256" key="3">
    <source>
        <dbReference type="ARBA" id="ARBA00023012"/>
    </source>
</evidence>
<dbReference type="CDD" id="cd16917">
    <property type="entry name" value="HATPase_UhpB-NarQ-NarX-like"/>
    <property type="match status" value="1"/>
</dbReference>
<proteinExistence type="predicted"/>